<feature type="transmembrane region" description="Helical" evidence="1">
    <location>
        <begin position="30"/>
        <end position="57"/>
    </location>
</feature>
<dbReference type="SMART" id="SM00382">
    <property type="entry name" value="AAA"/>
    <property type="match status" value="1"/>
</dbReference>
<dbReference type="SUPFAM" id="SSF52540">
    <property type="entry name" value="P-loop containing nucleoside triphosphate hydrolases"/>
    <property type="match status" value="1"/>
</dbReference>
<evidence type="ECO:0000256" key="1">
    <source>
        <dbReference type="SAM" id="Phobius"/>
    </source>
</evidence>
<keyword evidence="1" id="KW-1133">Transmembrane helix</keyword>
<keyword evidence="3" id="KW-0547">Nucleotide-binding</keyword>
<dbReference type="Proteomes" id="UP000431901">
    <property type="component" value="Unassembled WGS sequence"/>
</dbReference>
<dbReference type="GO" id="GO:0005524">
    <property type="term" value="F:ATP binding"/>
    <property type="evidence" value="ECO:0007669"/>
    <property type="project" value="UniProtKB-KW"/>
</dbReference>
<dbReference type="RefSeq" id="WP_161105548.1">
    <property type="nucleotide sequence ID" value="NZ_JBHLYI010000008.1"/>
</dbReference>
<dbReference type="Gene3D" id="3.40.50.300">
    <property type="entry name" value="P-loop containing nucleotide triphosphate hydrolases"/>
    <property type="match status" value="1"/>
</dbReference>
<evidence type="ECO:0000259" key="2">
    <source>
        <dbReference type="SMART" id="SM00382"/>
    </source>
</evidence>
<feature type="domain" description="AAA+ ATPase" evidence="2">
    <location>
        <begin position="357"/>
        <end position="498"/>
    </location>
</feature>
<organism evidence="3 4">
    <name type="scientific">Actinomadura rayongensis</name>
    <dbReference type="NCBI Taxonomy" id="1429076"/>
    <lineage>
        <taxon>Bacteria</taxon>
        <taxon>Bacillati</taxon>
        <taxon>Actinomycetota</taxon>
        <taxon>Actinomycetes</taxon>
        <taxon>Streptosporangiales</taxon>
        <taxon>Thermomonosporaceae</taxon>
        <taxon>Actinomadura</taxon>
    </lineage>
</organism>
<comment type="caution">
    <text evidence="3">The sequence shown here is derived from an EMBL/GenBank/DDBJ whole genome shotgun (WGS) entry which is preliminary data.</text>
</comment>
<dbReference type="OrthoDB" id="419933at2"/>
<dbReference type="InterPro" id="IPR054567">
    <property type="entry name" value="NNH7"/>
</dbReference>
<keyword evidence="1" id="KW-0472">Membrane</keyword>
<dbReference type="InterPro" id="IPR049945">
    <property type="entry name" value="AAA_22"/>
</dbReference>
<reference evidence="3 4" key="1">
    <citation type="submission" date="2019-12" db="EMBL/GenBank/DDBJ databases">
        <title>Nocardia macrotermitis sp. nov. and Nocardia aurantia sp. nov., isolated from the gut of the fungus growing-termite Macrotermes natalensis.</title>
        <authorList>
            <person name="Christine B."/>
            <person name="Rene B."/>
        </authorList>
    </citation>
    <scope>NUCLEOTIDE SEQUENCE [LARGE SCALE GENOMIC DNA]</scope>
    <source>
        <strain evidence="3 4">DSM 102126</strain>
    </source>
</reference>
<sequence length="1074" mass="118933">MRRVPPLTYRGALQILGQHDRRILNKLDGLLGGVILGAGVAALGGPLVGAAVLFGWVDQKNEATKLVGALLDKAKSRLDGTAGLERIDLIAAAHTTIVAASFWEVFTEEVPENVLRRLRISEDERRALMTRNARAGDDVLAVLYESGVPAPSVAFGFEENATFVQFWIDRLMGRIDNFVAGLADGPENRGRVPRADILEKALARYRSRYIELAAAVPEFRVWSELGEHAATREAVRATGAGVSAALAEQKTSLARIEALLRREASALPDACATLANANRGALEEPLIADEAARSGPGVRFPLLKDAFIDPRFRLRDSPLVSTGSVTGVSNEETWEQQAVRQDIDLLLVAHLTSQAAHEQPMLLLGHPGGGKSLLTRVLAARLPAETFTVVRVPLRHVQADADVLDQIEQALRTATNGRVSWPELARESAATVRVILLDGLDELLQAHGARANYLQDIAKFQQREAEQGRPTAVIVTSRTLVADRVKIPADTVIVKLEDFDDAQIARWIDIWNETNAPGIRRGHVRCVTADMVQSQSALARQPLLLLLLALFFADPASPELDDSMSQAELYQLLMEGFAYREVAKREPYLDDEAARERIEEHLWRLTVAAFAMMNRGSQNVTDIELGEDLVALDEQEPSGARKAELGRRLLGEFFFVHAAEARPYDSEGESVRRSYEFLHATFGEYLVAAHIVRVLADLAETSARRRRGTPADSDDELFALLAHQPLSLQRAALDFAEEIFRTLDPLLQEQVLALLEKLVQNFRRRNESRRFVSYRPLPVDHLRRLAAYSVNLVLLRVWMSTDDSAPIDCLVDASAGPWAWPSVVDLWKSGLDVDCWRSVVGSLTHRGGRVVAEGFVPSDEIAHARLAGDVQIERWLRYGQAIIEDSSYQGIGDHWSDVLLAAIVPAGLPRSYISEELPPDAHRDTLISIANRFFFLLRLHTFYESEESVEFMIDWVLQHIPDDLIDWSALALAVAVHPLLLEKFERLWNPEGYVMSPAARAIFSLVAEYSPDIRLVEMVDLVLGQGSGAKGRVSLGSDRIRIVRMVNMLRDLVFGESPSAPTNGHFPEFVAGEN</sequence>
<gene>
    <name evidence="3" type="ORF">GQ466_25375</name>
</gene>
<keyword evidence="1" id="KW-0812">Transmembrane</keyword>
<keyword evidence="3" id="KW-0067">ATP-binding</keyword>
<evidence type="ECO:0000313" key="3">
    <source>
        <dbReference type="EMBL" id="MXQ67352.1"/>
    </source>
</evidence>
<dbReference type="InterPro" id="IPR003593">
    <property type="entry name" value="AAA+_ATPase"/>
</dbReference>
<dbReference type="Pfam" id="PF13401">
    <property type="entry name" value="AAA_22"/>
    <property type="match status" value="1"/>
</dbReference>
<name>A0A6I4WL62_9ACTN</name>
<keyword evidence="4" id="KW-1185">Reference proteome</keyword>
<dbReference type="GO" id="GO:0016887">
    <property type="term" value="F:ATP hydrolysis activity"/>
    <property type="evidence" value="ECO:0007669"/>
    <property type="project" value="InterPro"/>
</dbReference>
<dbReference type="Pfam" id="PF22738">
    <property type="entry name" value="NNH7"/>
    <property type="match status" value="1"/>
</dbReference>
<accession>A0A6I4WL62</accession>
<dbReference type="EMBL" id="WUTW01000007">
    <property type="protein sequence ID" value="MXQ67352.1"/>
    <property type="molecule type" value="Genomic_DNA"/>
</dbReference>
<dbReference type="InterPro" id="IPR027417">
    <property type="entry name" value="P-loop_NTPase"/>
</dbReference>
<dbReference type="AlphaFoldDB" id="A0A6I4WL62"/>
<protein>
    <submittedName>
        <fullName evidence="3">ATP-binding protein</fullName>
    </submittedName>
</protein>
<proteinExistence type="predicted"/>
<evidence type="ECO:0000313" key="4">
    <source>
        <dbReference type="Proteomes" id="UP000431901"/>
    </source>
</evidence>